<keyword evidence="1" id="KW-0472">Membrane</keyword>
<dbReference type="PANTHER" id="PTHR30221:SF1">
    <property type="entry name" value="SMALL-CONDUCTANCE MECHANOSENSITIVE CHANNEL"/>
    <property type="match status" value="1"/>
</dbReference>
<dbReference type="EMBL" id="AP018227">
    <property type="protein sequence ID" value="BAY82807.1"/>
    <property type="molecule type" value="Genomic_DNA"/>
</dbReference>
<reference evidence="2 3" key="1">
    <citation type="submission" date="2017-06" db="EMBL/GenBank/DDBJ databases">
        <title>Genome sequencing of cyanobaciteial culture collection at National Institute for Environmental Studies (NIES).</title>
        <authorList>
            <person name="Hirose Y."/>
            <person name="Shimura Y."/>
            <person name="Fujisawa T."/>
            <person name="Nakamura Y."/>
            <person name="Kawachi M."/>
        </authorList>
    </citation>
    <scope>NUCLEOTIDE SEQUENCE [LARGE SCALE GENOMIC DNA]</scope>
    <source>
        <strain evidence="2 3">NIES-267</strain>
    </source>
</reference>
<feature type="transmembrane region" description="Helical" evidence="1">
    <location>
        <begin position="487"/>
        <end position="507"/>
    </location>
</feature>
<feature type="transmembrane region" description="Helical" evidence="1">
    <location>
        <begin position="386"/>
        <end position="407"/>
    </location>
</feature>
<feature type="transmembrane region" description="Helical" evidence="1">
    <location>
        <begin position="281"/>
        <end position="301"/>
    </location>
</feature>
<sequence length="527" mass="57053">MLTKLFEYFASFNLASTNISETANKFVSSITTNLGPSIVNIIVALAILLLGLFFAAIVAVNARSLLKRIRLDDRIAGKFRSNSNQLEIFKLEKWIPIGLFSIIFGISLIACLETLKLRQFTKPINVLLKNISSYLPNLLGAAILLFLAWLIAKTVKFAAARSLNLLRVDELVNSQIGDSTQQNQLSLSNAIPRALYWFIFLFFLPIILDALGLQSTLEPVQKLLQEFLLYLPNILGAVLIGFFGWILATTIRNIISSFLTAVGANQLGTKFGMSAAEKGSLSWLGGTFAYVLFLVITAISVLTKLDIAAVSTPAINMFTQIFTVLPQIITATVIIFIGYLVGKYVGELITNLLTGINFNNLPFWLGLPTQSSELQNNPVNQTPSEIIGIMARIGIILFATVTALDILNLTALTAIAQVIIVIFGSVIVGLLVLAIGLYFANLAFNLIITSGLSQARILAQTARVTIIAFVSTMALQQIGIATDIVNLAFSLSLGAIAVSIALAIGLGTREIAGQLVREWLGKVTGNR</sequence>
<feature type="transmembrane region" description="Helical" evidence="1">
    <location>
        <begin position="457"/>
        <end position="475"/>
    </location>
</feature>
<gene>
    <name evidence="2" type="ORF">NIES267_22910</name>
</gene>
<feature type="transmembrane region" description="Helical" evidence="1">
    <location>
        <begin position="194"/>
        <end position="215"/>
    </location>
</feature>
<name>A0A1Z4LNJ8_9CYAN</name>
<dbReference type="NCBIfam" id="NF033912">
    <property type="entry name" value="msc"/>
    <property type="match status" value="1"/>
</dbReference>
<feature type="transmembrane region" description="Helical" evidence="1">
    <location>
        <begin position="94"/>
        <end position="115"/>
    </location>
</feature>
<evidence type="ECO:0000313" key="3">
    <source>
        <dbReference type="Proteomes" id="UP000218418"/>
    </source>
</evidence>
<dbReference type="Proteomes" id="UP000218418">
    <property type="component" value="Chromosome"/>
</dbReference>
<feature type="transmembrane region" description="Helical" evidence="1">
    <location>
        <begin position="414"/>
        <end position="437"/>
    </location>
</feature>
<dbReference type="Pfam" id="PF05552">
    <property type="entry name" value="MS_channel_1st_1"/>
    <property type="match status" value="4"/>
</dbReference>
<dbReference type="InterPro" id="IPR045275">
    <property type="entry name" value="MscS_archaea/bacteria_type"/>
</dbReference>
<dbReference type="GO" id="GO:0008381">
    <property type="term" value="F:mechanosensitive monoatomic ion channel activity"/>
    <property type="evidence" value="ECO:0007669"/>
    <property type="project" value="InterPro"/>
</dbReference>
<protein>
    <submittedName>
        <fullName evidence="2">TM helix repeat-containing protein</fullName>
    </submittedName>
</protein>
<evidence type="ECO:0000256" key="1">
    <source>
        <dbReference type="SAM" id="Phobius"/>
    </source>
</evidence>
<dbReference type="PANTHER" id="PTHR30221">
    <property type="entry name" value="SMALL-CONDUCTANCE MECHANOSENSITIVE CHANNEL"/>
    <property type="match status" value="1"/>
</dbReference>
<dbReference type="OrthoDB" id="1411407at2"/>
<feature type="transmembrane region" description="Helical" evidence="1">
    <location>
        <begin position="135"/>
        <end position="152"/>
    </location>
</feature>
<feature type="transmembrane region" description="Helical" evidence="1">
    <location>
        <begin position="321"/>
        <end position="341"/>
    </location>
</feature>
<organism evidence="2 3">
    <name type="scientific">Calothrix parasitica NIES-267</name>
    <dbReference type="NCBI Taxonomy" id="1973488"/>
    <lineage>
        <taxon>Bacteria</taxon>
        <taxon>Bacillati</taxon>
        <taxon>Cyanobacteriota</taxon>
        <taxon>Cyanophyceae</taxon>
        <taxon>Nostocales</taxon>
        <taxon>Calotrichaceae</taxon>
        <taxon>Calothrix</taxon>
    </lineage>
</organism>
<feature type="transmembrane region" description="Helical" evidence="1">
    <location>
        <begin position="38"/>
        <end position="60"/>
    </location>
</feature>
<keyword evidence="1" id="KW-0812">Transmembrane</keyword>
<dbReference type="AlphaFoldDB" id="A0A1Z4LNJ8"/>
<feature type="transmembrane region" description="Helical" evidence="1">
    <location>
        <begin position="227"/>
        <end position="248"/>
    </location>
</feature>
<keyword evidence="3" id="KW-1185">Reference proteome</keyword>
<evidence type="ECO:0000313" key="2">
    <source>
        <dbReference type="EMBL" id="BAY82807.1"/>
    </source>
</evidence>
<dbReference type="InterPro" id="IPR008910">
    <property type="entry name" value="MSC_TM_helix"/>
</dbReference>
<proteinExistence type="predicted"/>
<accession>A0A1Z4LNJ8</accession>
<keyword evidence="1" id="KW-1133">Transmembrane helix</keyword>